<organism evidence="1">
    <name type="scientific">Anguilla anguilla</name>
    <name type="common">European freshwater eel</name>
    <name type="synonym">Muraena anguilla</name>
    <dbReference type="NCBI Taxonomy" id="7936"/>
    <lineage>
        <taxon>Eukaryota</taxon>
        <taxon>Metazoa</taxon>
        <taxon>Chordata</taxon>
        <taxon>Craniata</taxon>
        <taxon>Vertebrata</taxon>
        <taxon>Euteleostomi</taxon>
        <taxon>Actinopterygii</taxon>
        <taxon>Neopterygii</taxon>
        <taxon>Teleostei</taxon>
        <taxon>Anguilliformes</taxon>
        <taxon>Anguillidae</taxon>
        <taxon>Anguilla</taxon>
    </lineage>
</organism>
<accession>A0A0E9UX88</accession>
<dbReference type="AlphaFoldDB" id="A0A0E9UX88"/>
<dbReference type="EMBL" id="GBXM01038083">
    <property type="protein sequence ID" value="JAH70494.1"/>
    <property type="molecule type" value="Transcribed_RNA"/>
</dbReference>
<reference evidence="1" key="2">
    <citation type="journal article" date="2015" name="Fish Shellfish Immunol.">
        <title>Early steps in the European eel (Anguilla anguilla)-Vibrio vulnificus interaction in the gills: Role of the RtxA13 toxin.</title>
        <authorList>
            <person name="Callol A."/>
            <person name="Pajuelo D."/>
            <person name="Ebbesson L."/>
            <person name="Teles M."/>
            <person name="MacKenzie S."/>
            <person name="Amaro C."/>
        </authorList>
    </citation>
    <scope>NUCLEOTIDE SEQUENCE</scope>
</reference>
<evidence type="ECO:0000313" key="1">
    <source>
        <dbReference type="EMBL" id="JAH70494.1"/>
    </source>
</evidence>
<reference evidence="1" key="1">
    <citation type="submission" date="2014-11" db="EMBL/GenBank/DDBJ databases">
        <authorList>
            <person name="Amaro Gonzalez C."/>
        </authorList>
    </citation>
    <scope>NUCLEOTIDE SEQUENCE</scope>
</reference>
<sequence>MRQKLRFRNTQVHLSNRISLCSAKNLQGWGDSSDPRSQS</sequence>
<protein>
    <submittedName>
        <fullName evidence="1">Uncharacterized protein</fullName>
    </submittedName>
</protein>
<proteinExistence type="predicted"/>
<name>A0A0E9UX88_ANGAN</name>